<dbReference type="InterPro" id="IPR047057">
    <property type="entry name" value="MerR_fam"/>
</dbReference>
<dbReference type="AlphaFoldDB" id="A0A0R1UT62"/>
<evidence type="ECO:0000259" key="3">
    <source>
        <dbReference type="PROSITE" id="PS50937"/>
    </source>
</evidence>
<feature type="domain" description="HTH merR-type" evidence="3">
    <location>
        <begin position="6"/>
        <end position="75"/>
    </location>
</feature>
<dbReference type="PANTHER" id="PTHR30204:SF82">
    <property type="entry name" value="TRANSCRIPTIONAL REGULATOR, MERR FAMILY"/>
    <property type="match status" value="1"/>
</dbReference>
<protein>
    <submittedName>
        <fullName evidence="4">MerR family transcriptional regulator</fullName>
    </submittedName>
</protein>
<dbReference type="CDD" id="cd01109">
    <property type="entry name" value="HTH_YyaN"/>
    <property type="match status" value="1"/>
</dbReference>
<evidence type="ECO:0000256" key="2">
    <source>
        <dbReference type="SAM" id="Coils"/>
    </source>
</evidence>
<dbReference type="Proteomes" id="UP000051084">
    <property type="component" value="Unassembled WGS sequence"/>
</dbReference>
<proteinExistence type="predicted"/>
<accession>A0A0R1UT62</accession>
<sequence length="142" mass="16549">MSDATIYSIGQVAELFNLNISTLRYYDQLGLFPDLQRDANGRRQFGPDELNTLTIVECLKRTGMPLDDIQRFMAWCDAGDETIDQRLAMFLDRRQAVQQQIQELEQTLTVIDHKCEYYQQAHQDGTEAYVKKQTDDVYHLVH</sequence>
<reference evidence="4 5" key="1">
    <citation type="journal article" date="2015" name="Genome Announc.">
        <title>Expanding the biotechnology potential of lactobacilli through comparative genomics of 213 strains and associated genera.</title>
        <authorList>
            <person name="Sun Z."/>
            <person name="Harris H.M."/>
            <person name="McCann A."/>
            <person name="Guo C."/>
            <person name="Argimon S."/>
            <person name="Zhang W."/>
            <person name="Yang X."/>
            <person name="Jeffery I.B."/>
            <person name="Cooney J.C."/>
            <person name="Kagawa T.F."/>
            <person name="Liu W."/>
            <person name="Song Y."/>
            <person name="Salvetti E."/>
            <person name="Wrobel A."/>
            <person name="Rasinkangas P."/>
            <person name="Parkhill J."/>
            <person name="Rea M.C."/>
            <person name="O'Sullivan O."/>
            <person name="Ritari J."/>
            <person name="Douillard F.P."/>
            <person name="Paul Ross R."/>
            <person name="Yang R."/>
            <person name="Briner A.E."/>
            <person name="Felis G.E."/>
            <person name="de Vos W.M."/>
            <person name="Barrangou R."/>
            <person name="Klaenhammer T.R."/>
            <person name="Caufield P.W."/>
            <person name="Cui Y."/>
            <person name="Zhang H."/>
            <person name="O'Toole P.W."/>
        </authorList>
    </citation>
    <scope>NUCLEOTIDE SEQUENCE [LARGE SCALE GENOMIC DNA]</scope>
    <source>
        <strain evidence="4 5">DSM 18793</strain>
    </source>
</reference>
<evidence type="ECO:0000313" key="5">
    <source>
        <dbReference type="Proteomes" id="UP000051084"/>
    </source>
</evidence>
<dbReference type="InterPro" id="IPR000551">
    <property type="entry name" value="MerR-type_HTH_dom"/>
</dbReference>
<dbReference type="InterPro" id="IPR009061">
    <property type="entry name" value="DNA-bd_dom_put_sf"/>
</dbReference>
<comment type="caution">
    <text evidence="4">The sequence shown here is derived from an EMBL/GenBank/DDBJ whole genome shotgun (WGS) entry which is preliminary data.</text>
</comment>
<dbReference type="RefSeq" id="WP_054653443.1">
    <property type="nucleotide sequence ID" value="NZ_AZGC01000008.1"/>
</dbReference>
<dbReference type="GO" id="GO:0003677">
    <property type="term" value="F:DNA binding"/>
    <property type="evidence" value="ECO:0007669"/>
    <property type="project" value="UniProtKB-KW"/>
</dbReference>
<dbReference type="SUPFAM" id="SSF46955">
    <property type="entry name" value="Putative DNA-binding domain"/>
    <property type="match status" value="1"/>
</dbReference>
<keyword evidence="2" id="KW-0175">Coiled coil</keyword>
<keyword evidence="5" id="KW-1185">Reference proteome</keyword>
<dbReference type="Gene3D" id="1.10.1660.10">
    <property type="match status" value="1"/>
</dbReference>
<dbReference type="PATRIC" id="fig|1423742.4.peg.192"/>
<gene>
    <name evidence="4" type="ORF">FC21_GL000180</name>
</gene>
<evidence type="ECO:0000256" key="1">
    <source>
        <dbReference type="ARBA" id="ARBA00023125"/>
    </source>
</evidence>
<organism evidence="4 5">
    <name type="scientific">Limosilactobacillus equigenerosi DSM 18793 = JCM 14505</name>
    <dbReference type="NCBI Taxonomy" id="1423742"/>
    <lineage>
        <taxon>Bacteria</taxon>
        <taxon>Bacillati</taxon>
        <taxon>Bacillota</taxon>
        <taxon>Bacilli</taxon>
        <taxon>Lactobacillales</taxon>
        <taxon>Lactobacillaceae</taxon>
        <taxon>Limosilactobacillus</taxon>
    </lineage>
</organism>
<keyword evidence="1" id="KW-0238">DNA-binding</keyword>
<dbReference type="OrthoDB" id="9811174at2"/>
<dbReference type="EMBL" id="AZGC01000008">
    <property type="protein sequence ID" value="KRL96381.1"/>
    <property type="molecule type" value="Genomic_DNA"/>
</dbReference>
<evidence type="ECO:0000313" key="4">
    <source>
        <dbReference type="EMBL" id="KRL96381.1"/>
    </source>
</evidence>
<dbReference type="GO" id="GO:0003700">
    <property type="term" value="F:DNA-binding transcription factor activity"/>
    <property type="evidence" value="ECO:0007669"/>
    <property type="project" value="InterPro"/>
</dbReference>
<dbReference type="SMART" id="SM00422">
    <property type="entry name" value="HTH_MERR"/>
    <property type="match status" value="1"/>
</dbReference>
<dbReference type="PRINTS" id="PR00040">
    <property type="entry name" value="HTHMERR"/>
</dbReference>
<dbReference type="Pfam" id="PF13411">
    <property type="entry name" value="MerR_1"/>
    <property type="match status" value="1"/>
</dbReference>
<dbReference type="PANTHER" id="PTHR30204">
    <property type="entry name" value="REDOX-CYCLING DRUG-SENSING TRANSCRIPTIONAL ACTIVATOR SOXR"/>
    <property type="match status" value="1"/>
</dbReference>
<name>A0A0R1UT62_9LACO</name>
<dbReference type="STRING" id="417373.GCA_001570685_01184"/>
<feature type="coiled-coil region" evidence="2">
    <location>
        <begin position="87"/>
        <end position="114"/>
    </location>
</feature>
<dbReference type="PROSITE" id="PS50937">
    <property type="entry name" value="HTH_MERR_2"/>
    <property type="match status" value="1"/>
</dbReference>